<name>A0A0G0Z2R3_9BACT</name>
<accession>A0A0G0Z2R3</accession>
<protein>
    <submittedName>
        <fullName evidence="1">Uncharacterized protein</fullName>
    </submittedName>
</protein>
<sequence length="90" mass="10041">MVENVYGKGISEDILPLYTAKTAHESFGIGLTMLKQASSEDQLKLLTDSSFVRIMQSAINGLDQCQKTHLESLVNVLDSNNQKVFFDVFE</sequence>
<organism evidence="1 2">
    <name type="scientific">Candidatus Collierbacteria bacterium GW2011_GWA2_42_17</name>
    <dbReference type="NCBI Taxonomy" id="1618378"/>
    <lineage>
        <taxon>Bacteria</taxon>
        <taxon>Candidatus Collieribacteriota</taxon>
    </lineage>
</organism>
<gene>
    <name evidence="1" type="ORF">UV06_C0003G0058</name>
</gene>
<reference evidence="1 2" key="1">
    <citation type="journal article" date="2015" name="Nature">
        <title>rRNA introns, odd ribosomes, and small enigmatic genomes across a large radiation of phyla.</title>
        <authorList>
            <person name="Brown C.T."/>
            <person name="Hug L.A."/>
            <person name="Thomas B.C."/>
            <person name="Sharon I."/>
            <person name="Castelle C.J."/>
            <person name="Singh A."/>
            <person name="Wilkins M.J."/>
            <person name="Williams K.H."/>
            <person name="Banfield J.F."/>
        </authorList>
    </citation>
    <scope>NUCLEOTIDE SEQUENCE [LARGE SCALE GENOMIC DNA]</scope>
</reference>
<dbReference type="AlphaFoldDB" id="A0A0G0Z2R3"/>
<evidence type="ECO:0000313" key="1">
    <source>
        <dbReference type="EMBL" id="KKS43057.1"/>
    </source>
</evidence>
<dbReference type="EMBL" id="LCDA01000003">
    <property type="protein sequence ID" value="KKS43057.1"/>
    <property type="molecule type" value="Genomic_DNA"/>
</dbReference>
<proteinExistence type="predicted"/>
<evidence type="ECO:0000313" key="2">
    <source>
        <dbReference type="Proteomes" id="UP000033854"/>
    </source>
</evidence>
<dbReference type="Proteomes" id="UP000033854">
    <property type="component" value="Unassembled WGS sequence"/>
</dbReference>
<comment type="caution">
    <text evidence="1">The sequence shown here is derived from an EMBL/GenBank/DDBJ whole genome shotgun (WGS) entry which is preliminary data.</text>
</comment>